<dbReference type="Proteomes" id="UP000192596">
    <property type="component" value="Unassembled WGS sequence"/>
</dbReference>
<evidence type="ECO:0000256" key="1">
    <source>
        <dbReference type="SAM" id="MobiDB-lite"/>
    </source>
</evidence>
<dbReference type="EMBL" id="NAJO01000019">
    <property type="protein sequence ID" value="OQO05274.1"/>
    <property type="molecule type" value="Genomic_DNA"/>
</dbReference>
<sequence>MSALGRKNVAKDDETTGQAEHEITKELDEFFDDYVVSAIRDDEELTSADGEYEW</sequence>
<evidence type="ECO:0000313" key="2">
    <source>
        <dbReference type="EMBL" id="OQO05274.1"/>
    </source>
</evidence>
<dbReference type="AlphaFoldDB" id="A0A1V8T1T9"/>
<dbReference type="InParanoid" id="A0A1V8T1T9"/>
<comment type="caution">
    <text evidence="2">The sequence shown here is derived from an EMBL/GenBank/DDBJ whole genome shotgun (WGS) entry which is preliminary data.</text>
</comment>
<evidence type="ECO:0000313" key="3">
    <source>
        <dbReference type="Proteomes" id="UP000192596"/>
    </source>
</evidence>
<accession>A0A1V8T1T9</accession>
<protein>
    <submittedName>
        <fullName evidence="2">Uncharacterized protein</fullName>
    </submittedName>
</protein>
<feature type="region of interest" description="Disordered" evidence="1">
    <location>
        <begin position="1"/>
        <end position="23"/>
    </location>
</feature>
<name>A0A1V8T1T9_9PEZI</name>
<keyword evidence="3" id="KW-1185">Reference proteome</keyword>
<reference evidence="3" key="1">
    <citation type="submission" date="2017-03" db="EMBL/GenBank/DDBJ databases">
        <title>Genomes of endolithic fungi from Antarctica.</title>
        <authorList>
            <person name="Coleine C."/>
            <person name="Masonjones S."/>
            <person name="Stajich J.E."/>
        </authorList>
    </citation>
    <scope>NUCLEOTIDE SEQUENCE [LARGE SCALE GENOMIC DNA]</scope>
    <source>
        <strain evidence="3">CCFEE 5527</strain>
    </source>
</reference>
<proteinExistence type="predicted"/>
<gene>
    <name evidence="2" type="ORF">B0A48_09041</name>
</gene>
<organism evidence="2 3">
    <name type="scientific">Cryoendolithus antarcticus</name>
    <dbReference type="NCBI Taxonomy" id="1507870"/>
    <lineage>
        <taxon>Eukaryota</taxon>
        <taxon>Fungi</taxon>
        <taxon>Dikarya</taxon>
        <taxon>Ascomycota</taxon>
        <taxon>Pezizomycotina</taxon>
        <taxon>Dothideomycetes</taxon>
        <taxon>Dothideomycetidae</taxon>
        <taxon>Cladosporiales</taxon>
        <taxon>Cladosporiaceae</taxon>
        <taxon>Cryoendolithus</taxon>
    </lineage>
</organism>
<feature type="compositionally biased region" description="Basic and acidic residues" evidence="1">
    <location>
        <begin position="9"/>
        <end position="23"/>
    </location>
</feature>